<dbReference type="Gene3D" id="3.90.180.10">
    <property type="entry name" value="Medium-chain alcohol dehydrogenases, catalytic domain"/>
    <property type="match status" value="1"/>
</dbReference>
<protein>
    <submittedName>
        <fullName evidence="8">Alcohol dehydrogenase</fullName>
    </submittedName>
</protein>
<dbReference type="InterPro" id="IPR036291">
    <property type="entry name" value="NAD(P)-bd_dom_sf"/>
</dbReference>
<comment type="caution">
    <text evidence="8">The sequence shown here is derived from an EMBL/GenBank/DDBJ whole genome shotgun (WGS) entry which is preliminary data.</text>
</comment>
<dbReference type="FunFam" id="3.40.50.720:FF:000039">
    <property type="entry name" value="Alcohol dehydrogenase AdhP"/>
    <property type="match status" value="1"/>
</dbReference>
<dbReference type="SMART" id="SM00829">
    <property type="entry name" value="PKS_ER"/>
    <property type="match status" value="1"/>
</dbReference>
<dbReference type="PANTHER" id="PTHR42940">
    <property type="entry name" value="ALCOHOL DEHYDROGENASE 1-RELATED"/>
    <property type="match status" value="1"/>
</dbReference>
<dbReference type="GO" id="GO:0004022">
    <property type="term" value="F:alcohol dehydrogenase (NAD+) activity"/>
    <property type="evidence" value="ECO:0007669"/>
    <property type="project" value="TreeGrafter"/>
</dbReference>
<gene>
    <name evidence="8" type="ORF">NA57DRAFT_32810</name>
</gene>
<dbReference type="PANTHER" id="PTHR42940:SF7">
    <property type="entry name" value="ALCOHOL DEHYDROGENASE-LIKE N-TERMINAL DOMAIN-CONTAINING PROTEIN"/>
    <property type="match status" value="1"/>
</dbReference>
<keyword evidence="3" id="KW-0479">Metal-binding</keyword>
<organism evidence="8 9">
    <name type="scientific">Rhizodiscina lignyota</name>
    <dbReference type="NCBI Taxonomy" id="1504668"/>
    <lineage>
        <taxon>Eukaryota</taxon>
        <taxon>Fungi</taxon>
        <taxon>Dikarya</taxon>
        <taxon>Ascomycota</taxon>
        <taxon>Pezizomycotina</taxon>
        <taxon>Dothideomycetes</taxon>
        <taxon>Pleosporomycetidae</taxon>
        <taxon>Aulographales</taxon>
        <taxon>Rhizodiscinaceae</taxon>
        <taxon>Rhizodiscina</taxon>
    </lineage>
</organism>
<dbReference type="Pfam" id="PF00107">
    <property type="entry name" value="ADH_zinc_N"/>
    <property type="match status" value="1"/>
</dbReference>
<comment type="cofactor">
    <cofactor evidence="1">
        <name>Zn(2+)</name>
        <dbReference type="ChEBI" id="CHEBI:29105"/>
    </cofactor>
</comment>
<proteinExistence type="inferred from homology"/>
<dbReference type="AlphaFoldDB" id="A0A9P4M9W2"/>
<evidence type="ECO:0000256" key="1">
    <source>
        <dbReference type="ARBA" id="ARBA00001947"/>
    </source>
</evidence>
<name>A0A9P4M9W2_9PEZI</name>
<keyword evidence="9" id="KW-1185">Reference proteome</keyword>
<dbReference type="InterPro" id="IPR011032">
    <property type="entry name" value="GroES-like_sf"/>
</dbReference>
<comment type="similarity">
    <text evidence="2">Belongs to the zinc-containing alcohol dehydrogenase family.</text>
</comment>
<evidence type="ECO:0000313" key="8">
    <source>
        <dbReference type="EMBL" id="KAF2102565.1"/>
    </source>
</evidence>
<dbReference type="OrthoDB" id="1560166at2759"/>
<dbReference type="Proteomes" id="UP000799772">
    <property type="component" value="Unassembled WGS sequence"/>
</dbReference>
<evidence type="ECO:0000256" key="3">
    <source>
        <dbReference type="ARBA" id="ARBA00022723"/>
    </source>
</evidence>
<evidence type="ECO:0000256" key="6">
    <source>
        <dbReference type="ARBA" id="ARBA00023027"/>
    </source>
</evidence>
<dbReference type="EMBL" id="ML978122">
    <property type="protein sequence ID" value="KAF2102565.1"/>
    <property type="molecule type" value="Genomic_DNA"/>
</dbReference>
<accession>A0A9P4M9W2</accession>
<dbReference type="SUPFAM" id="SSF51735">
    <property type="entry name" value="NAD(P)-binding Rossmann-fold domains"/>
    <property type="match status" value="1"/>
</dbReference>
<dbReference type="Gene3D" id="3.40.50.720">
    <property type="entry name" value="NAD(P)-binding Rossmann-like Domain"/>
    <property type="match status" value="1"/>
</dbReference>
<evidence type="ECO:0000259" key="7">
    <source>
        <dbReference type="SMART" id="SM00829"/>
    </source>
</evidence>
<keyword evidence="5" id="KW-0560">Oxidoreductase</keyword>
<evidence type="ECO:0000256" key="2">
    <source>
        <dbReference type="ARBA" id="ARBA00008072"/>
    </source>
</evidence>
<evidence type="ECO:0000256" key="4">
    <source>
        <dbReference type="ARBA" id="ARBA00022833"/>
    </source>
</evidence>
<dbReference type="SUPFAM" id="SSF50129">
    <property type="entry name" value="GroES-like"/>
    <property type="match status" value="1"/>
</dbReference>
<keyword evidence="6" id="KW-0520">NAD</keyword>
<dbReference type="GO" id="GO:0046872">
    <property type="term" value="F:metal ion binding"/>
    <property type="evidence" value="ECO:0007669"/>
    <property type="project" value="UniProtKB-KW"/>
</dbReference>
<dbReference type="GO" id="GO:0005737">
    <property type="term" value="C:cytoplasm"/>
    <property type="evidence" value="ECO:0007669"/>
    <property type="project" value="TreeGrafter"/>
</dbReference>
<reference evidence="8" key="1">
    <citation type="journal article" date="2020" name="Stud. Mycol.">
        <title>101 Dothideomycetes genomes: a test case for predicting lifestyles and emergence of pathogens.</title>
        <authorList>
            <person name="Haridas S."/>
            <person name="Albert R."/>
            <person name="Binder M."/>
            <person name="Bloem J."/>
            <person name="Labutti K."/>
            <person name="Salamov A."/>
            <person name="Andreopoulos B."/>
            <person name="Baker S."/>
            <person name="Barry K."/>
            <person name="Bills G."/>
            <person name="Bluhm B."/>
            <person name="Cannon C."/>
            <person name="Castanera R."/>
            <person name="Culley D."/>
            <person name="Daum C."/>
            <person name="Ezra D."/>
            <person name="Gonzalez J."/>
            <person name="Henrissat B."/>
            <person name="Kuo A."/>
            <person name="Liang C."/>
            <person name="Lipzen A."/>
            <person name="Lutzoni F."/>
            <person name="Magnuson J."/>
            <person name="Mondo S."/>
            <person name="Nolan M."/>
            <person name="Ohm R."/>
            <person name="Pangilinan J."/>
            <person name="Park H.-J."/>
            <person name="Ramirez L."/>
            <person name="Alfaro M."/>
            <person name="Sun H."/>
            <person name="Tritt A."/>
            <person name="Yoshinaga Y."/>
            <person name="Zwiers L.-H."/>
            <person name="Turgeon B."/>
            <person name="Goodwin S."/>
            <person name="Spatafora J."/>
            <person name="Crous P."/>
            <person name="Grigoriev I."/>
        </authorList>
    </citation>
    <scope>NUCLEOTIDE SEQUENCE</scope>
    <source>
        <strain evidence="8">CBS 133067</strain>
    </source>
</reference>
<dbReference type="Pfam" id="PF08240">
    <property type="entry name" value="ADH_N"/>
    <property type="match status" value="1"/>
</dbReference>
<evidence type="ECO:0000256" key="5">
    <source>
        <dbReference type="ARBA" id="ARBA00023002"/>
    </source>
</evidence>
<dbReference type="InterPro" id="IPR013154">
    <property type="entry name" value="ADH-like_N"/>
</dbReference>
<feature type="domain" description="Enoyl reductase (ER)" evidence="7">
    <location>
        <begin position="18"/>
        <end position="340"/>
    </location>
</feature>
<keyword evidence="4" id="KW-0862">Zinc</keyword>
<dbReference type="InterPro" id="IPR013149">
    <property type="entry name" value="ADH-like_C"/>
</dbReference>
<evidence type="ECO:0000313" key="9">
    <source>
        <dbReference type="Proteomes" id="UP000799772"/>
    </source>
</evidence>
<sequence length="343" mass="36395">MASNLPKTYKAVVIEKAGAPWTIKDVELKMPEHGQILIKVHACGVCHSDAAAQAGHMGPRTKFPLIPGHEVIGTVAAVGPNERKWKEGELVGGPWHGGHDGICKTCMRGDYQMCDTEEINGVTRDGGYAQYCILRSEAVVRLPEGIDPAEYAPLLCAGVTVFNGIRKLNIRQGGTIAVQGLGGLGHLALQYSRKMGYRTVALSSSDAKRDFAMKLGATDYVDGSKEDAATALQKLGGADLVVITAPNPTIMGPLLNGCAPRGKVLILAPVGDVPVSTIAMIGKGLSVHGWPSGHAVDSEDAIAMAQEQGIKVMIEKFPLEKVADAVQHMLTSKVRFRAVLTMD</sequence>
<dbReference type="InterPro" id="IPR020843">
    <property type="entry name" value="ER"/>
</dbReference>